<dbReference type="InterPro" id="IPR036864">
    <property type="entry name" value="Zn2-C6_fun-type_DNA-bd_sf"/>
</dbReference>
<dbReference type="PROSITE" id="PS00463">
    <property type="entry name" value="ZN2_CY6_FUNGAL_1"/>
    <property type="match status" value="1"/>
</dbReference>
<dbReference type="Proteomes" id="UP001600888">
    <property type="component" value="Unassembled WGS sequence"/>
</dbReference>
<evidence type="ECO:0000313" key="5">
    <source>
        <dbReference type="Proteomes" id="UP001600888"/>
    </source>
</evidence>
<protein>
    <recommendedName>
        <fullName evidence="3">Zn(2)-C6 fungal-type domain-containing protein</fullName>
    </recommendedName>
</protein>
<dbReference type="EMBL" id="JBAWTH010000002">
    <property type="protein sequence ID" value="KAL2293002.1"/>
    <property type="molecule type" value="Genomic_DNA"/>
</dbReference>
<organism evidence="4 5">
    <name type="scientific">Diaporthe vaccinii</name>
    <dbReference type="NCBI Taxonomy" id="105482"/>
    <lineage>
        <taxon>Eukaryota</taxon>
        <taxon>Fungi</taxon>
        <taxon>Dikarya</taxon>
        <taxon>Ascomycota</taxon>
        <taxon>Pezizomycotina</taxon>
        <taxon>Sordariomycetes</taxon>
        <taxon>Sordariomycetidae</taxon>
        <taxon>Diaporthales</taxon>
        <taxon>Diaporthaceae</taxon>
        <taxon>Diaporthe</taxon>
        <taxon>Diaporthe eres species complex</taxon>
    </lineage>
</organism>
<feature type="compositionally biased region" description="Low complexity" evidence="2">
    <location>
        <begin position="297"/>
        <end position="312"/>
    </location>
</feature>
<feature type="domain" description="Zn(2)-C6 fungal-type" evidence="3">
    <location>
        <begin position="22"/>
        <end position="55"/>
    </location>
</feature>
<proteinExistence type="predicted"/>
<evidence type="ECO:0000259" key="3">
    <source>
        <dbReference type="PROSITE" id="PS50048"/>
    </source>
</evidence>
<keyword evidence="5" id="KW-1185">Reference proteome</keyword>
<gene>
    <name evidence="4" type="ORF">FJTKL_08020</name>
</gene>
<evidence type="ECO:0000256" key="2">
    <source>
        <dbReference type="SAM" id="MobiDB-lite"/>
    </source>
</evidence>
<comment type="caution">
    <text evidence="4">The sequence shown here is derived from an EMBL/GenBank/DDBJ whole genome shotgun (WGS) entry which is preliminary data.</text>
</comment>
<evidence type="ECO:0000313" key="4">
    <source>
        <dbReference type="EMBL" id="KAL2293002.1"/>
    </source>
</evidence>
<name>A0ABR4FE82_9PEZI</name>
<dbReference type="InterPro" id="IPR001138">
    <property type="entry name" value="Zn2Cys6_DnaBD"/>
</dbReference>
<dbReference type="Pfam" id="PF00172">
    <property type="entry name" value="Zn_clus"/>
    <property type="match status" value="1"/>
</dbReference>
<dbReference type="Gene3D" id="4.10.240.10">
    <property type="entry name" value="Zn(2)-C6 fungal-type DNA-binding domain"/>
    <property type="match status" value="1"/>
</dbReference>
<dbReference type="CDD" id="cd00067">
    <property type="entry name" value="GAL4"/>
    <property type="match status" value="1"/>
</dbReference>
<reference evidence="4 5" key="1">
    <citation type="submission" date="2024-03" db="EMBL/GenBank/DDBJ databases">
        <title>A high-quality draft genome sequence of Diaporthe vaccinii, a causative agent of upright dieback and viscid rot disease in cranberry plants.</title>
        <authorList>
            <person name="Sarrasin M."/>
            <person name="Lang B.F."/>
            <person name="Burger G."/>
        </authorList>
    </citation>
    <scope>NUCLEOTIDE SEQUENCE [LARGE SCALE GENOMIC DNA]</scope>
    <source>
        <strain evidence="4 5">IS7</strain>
    </source>
</reference>
<keyword evidence="1" id="KW-0539">Nucleus</keyword>
<dbReference type="PROSITE" id="PS50048">
    <property type="entry name" value="ZN2_CY6_FUNGAL_2"/>
    <property type="match status" value="1"/>
</dbReference>
<sequence>MFAGTLADSNSASSSARSKRYACDRCRKSKLRCPPREDPSQACNRCLSLGIYCSTTTTSASTTSTTTPSMGYLLQPGTVFPLVPPSTDAISPPPTHADPFGVLPVLSQQQGNHLSPSPAFTADAVDWGNHDIFFPPARDDSESALVVSAANANGEPRPLSAISCGTRLSHLRMQLSLHLQQCLEDSAGFWDSDTDANAKALHQNHHQQRQPAVRNPFGEALCYTADLLSIIRSFVQQQGFGDASLSPSPSVSGTIDLVTMLDILSAHTQMVSIYDELFQRLYARLRATAGPDGRGSSGSSPSSSSSAPTAQSQPQFQALPGLQLAGFPVLQGTLQIKILMQAIMHQFETLERELSLPAELRVSKRTDTYPGGLIGRDSRTRHVVNSFFASSLQNSTEHVTSLRTTIDQLSRVLDL</sequence>
<accession>A0ABR4FE82</accession>
<evidence type="ECO:0000256" key="1">
    <source>
        <dbReference type="ARBA" id="ARBA00023242"/>
    </source>
</evidence>
<feature type="region of interest" description="Disordered" evidence="2">
    <location>
        <begin position="289"/>
        <end position="312"/>
    </location>
</feature>
<dbReference type="SUPFAM" id="SSF57701">
    <property type="entry name" value="Zn2/Cys6 DNA-binding domain"/>
    <property type="match status" value="1"/>
</dbReference>